<name>A0A9W8LRW7_9FUNG</name>
<feature type="region of interest" description="Disordered" evidence="1">
    <location>
        <begin position="1"/>
        <end position="23"/>
    </location>
</feature>
<dbReference type="AlphaFoldDB" id="A0A9W8LRW7"/>
<dbReference type="OrthoDB" id="69928at2759"/>
<gene>
    <name evidence="4" type="ORF">H4R20_002888</name>
</gene>
<evidence type="ECO:0000313" key="5">
    <source>
        <dbReference type="Proteomes" id="UP001140094"/>
    </source>
</evidence>
<dbReference type="GO" id="GO:0005697">
    <property type="term" value="C:telomerase holoenzyme complex"/>
    <property type="evidence" value="ECO:0007669"/>
    <property type="project" value="TreeGrafter"/>
</dbReference>
<dbReference type="GO" id="GO:0042162">
    <property type="term" value="F:telomeric DNA binding"/>
    <property type="evidence" value="ECO:0007669"/>
    <property type="project" value="TreeGrafter"/>
</dbReference>
<evidence type="ECO:0000256" key="1">
    <source>
        <dbReference type="SAM" id="MobiDB-lite"/>
    </source>
</evidence>
<feature type="domain" description="DNA/RNA-binding" evidence="2">
    <location>
        <begin position="236"/>
        <end position="306"/>
    </location>
</feature>
<dbReference type="Proteomes" id="UP001140094">
    <property type="component" value="Unassembled WGS sequence"/>
</dbReference>
<dbReference type="SUPFAM" id="SSF48452">
    <property type="entry name" value="TPR-like"/>
    <property type="match status" value="1"/>
</dbReference>
<comment type="caution">
    <text evidence="4">The sequence shown here is derived from an EMBL/GenBank/DDBJ whole genome shotgun (WGS) entry which is preliminary data.</text>
</comment>
<protein>
    <submittedName>
        <fullName evidence="4">Uncharacterized protein</fullName>
    </submittedName>
</protein>
<reference evidence="4" key="1">
    <citation type="submission" date="2022-07" db="EMBL/GenBank/DDBJ databases">
        <title>Phylogenomic reconstructions and comparative analyses of Kickxellomycotina fungi.</title>
        <authorList>
            <person name="Reynolds N.K."/>
            <person name="Stajich J.E."/>
            <person name="Barry K."/>
            <person name="Grigoriev I.V."/>
            <person name="Crous P."/>
            <person name="Smith M.E."/>
        </authorList>
    </citation>
    <scope>NUCLEOTIDE SEQUENCE</scope>
    <source>
        <strain evidence="4">NRRL 1565</strain>
    </source>
</reference>
<evidence type="ECO:0000259" key="3">
    <source>
        <dbReference type="Pfam" id="PF10374"/>
    </source>
</evidence>
<keyword evidence="5" id="KW-1185">Reference proteome</keyword>
<sequence>MAGVDSNGMGRATEAVGRADGAGQATGTAELTKMIRKAGEALDAAMQAPNADFFAPRMEALRGDCVELFRRLVVRNPYAAHRKDAISKMWFRAIYPSIEQYRANIRQFEAAVAAQGSAEAAEVRQELSKWRARFQTFLQAAAGTLQRLVAELAETQGLAAVGAVQGAALDHRTLATQALGYTAAQGLRTKLQAELTPTQHATLALIARVLTHLGDLARYRVQHGVRFQRPDAWQAAKGFYCAAIRLAPQRGQAHNQLAVIFGYERNSVDGVFAYYRALSAQHRFASAAPNLRAMLDSAVRAVEAPQEDAAAAAAVGYVQSERSMYAGFTRLRYLFAFCQPAPQGPSAEAHLATVARAAAADFVRRVAAGVIGERPALMAQAIHLLELQQLGGFGAGGASPQTQEEFFVRLSAQFVADVATGLCRTVAEAVRGSATDSGEHRLPGAEVLELLDAGVQGLPDAAVLELPGARALPALVQTVLWLVAACVRVDRDASSRDCLAAGGGSVAQPTAQVLAALGSSGLVAAMQQLQAAVERKHAATAGPAPQPVRWAQARASTEPVELLVWRAAASNALQPEAELLSGWQLPDDSVWGRCPPKRDGLRSADGADDTRWGLLRRLLPLALEALPPVLALVAAPSAAEPEELSDAEPEESETICFHGRPPRNLAGGSPLVDAERDEVVGPAAMRAQPSRGAIGSQRVGPAAATARLDQGAEPAPPYSTQTTVAHAPTHPQQYGQSAIHAWQQYQLEHQRKQQQQMHQMQLEQQQAFQNHLHQRFRQPSVREVRSFDLDATTASVLNMALSTPCDPSAQPAASLYHYDHPLYAGAPALPQQPAAPGPALHPSLSLSSLGSSVPPWASPHLPAAPHAGAVHQQNAPAAPMLFDAAAFYNAPQMQFPMPAVPHTAQPFGSRGH</sequence>
<dbReference type="PANTHER" id="PTHR15696">
    <property type="entry name" value="SMG-7 SUPPRESSOR WITH MORPHOLOGICAL EFFECT ON GENITALIA PROTEIN 7"/>
    <property type="match status" value="1"/>
</dbReference>
<dbReference type="InterPro" id="IPR019458">
    <property type="entry name" value="Est1-like_N"/>
</dbReference>
<dbReference type="GO" id="GO:0070034">
    <property type="term" value="F:telomerase RNA binding"/>
    <property type="evidence" value="ECO:0007669"/>
    <property type="project" value="TreeGrafter"/>
</dbReference>
<proteinExistence type="predicted"/>
<organism evidence="4 5">
    <name type="scientific">Coemansia guatemalensis</name>
    <dbReference type="NCBI Taxonomy" id="2761395"/>
    <lineage>
        <taxon>Eukaryota</taxon>
        <taxon>Fungi</taxon>
        <taxon>Fungi incertae sedis</taxon>
        <taxon>Zoopagomycota</taxon>
        <taxon>Kickxellomycotina</taxon>
        <taxon>Kickxellomycetes</taxon>
        <taxon>Kickxellales</taxon>
        <taxon>Kickxellaceae</taxon>
        <taxon>Coemansia</taxon>
    </lineage>
</organism>
<dbReference type="Pfam" id="PF10374">
    <property type="entry name" value="EST1"/>
    <property type="match status" value="1"/>
</dbReference>
<evidence type="ECO:0000313" key="4">
    <source>
        <dbReference type="EMBL" id="KAJ2803449.1"/>
    </source>
</evidence>
<dbReference type="EMBL" id="JANBUO010000524">
    <property type="protein sequence ID" value="KAJ2803449.1"/>
    <property type="molecule type" value="Genomic_DNA"/>
</dbReference>
<dbReference type="GO" id="GO:0000184">
    <property type="term" value="P:nuclear-transcribed mRNA catabolic process, nonsense-mediated decay"/>
    <property type="evidence" value="ECO:0007669"/>
    <property type="project" value="TreeGrafter"/>
</dbReference>
<dbReference type="Gene3D" id="1.25.40.10">
    <property type="entry name" value="Tetratricopeptide repeat domain"/>
    <property type="match status" value="1"/>
</dbReference>
<dbReference type="InterPro" id="IPR018834">
    <property type="entry name" value="DNA/RNA-bd_Est1-type"/>
</dbReference>
<evidence type="ECO:0000259" key="2">
    <source>
        <dbReference type="Pfam" id="PF10373"/>
    </source>
</evidence>
<dbReference type="InterPro" id="IPR045153">
    <property type="entry name" value="Est1/Ebs1-like"/>
</dbReference>
<feature type="domain" description="Telomerase activating protein Est1-like N-terminal" evidence="3">
    <location>
        <begin position="87"/>
        <end position="223"/>
    </location>
</feature>
<accession>A0A9W8LRW7</accession>
<dbReference type="PANTHER" id="PTHR15696:SF0">
    <property type="entry name" value="TELOMERASE-BINDING PROTEIN EST1A"/>
    <property type="match status" value="1"/>
</dbReference>
<dbReference type="InterPro" id="IPR011990">
    <property type="entry name" value="TPR-like_helical_dom_sf"/>
</dbReference>
<dbReference type="Pfam" id="PF10373">
    <property type="entry name" value="EST1_DNA_bind"/>
    <property type="match status" value="1"/>
</dbReference>